<dbReference type="InterPro" id="IPR004090">
    <property type="entry name" value="Chemotax_Me-accpt_rcpt"/>
</dbReference>
<feature type="domain" description="HAMP" evidence="9">
    <location>
        <begin position="262"/>
        <end position="314"/>
    </location>
</feature>
<dbReference type="SUPFAM" id="SSF58104">
    <property type="entry name" value="Methyl-accepting chemotaxis protein (MCP) signaling domain"/>
    <property type="match status" value="1"/>
</dbReference>
<evidence type="ECO:0000256" key="5">
    <source>
        <dbReference type="SAM" id="Coils"/>
    </source>
</evidence>
<comment type="subcellular location">
    <subcellularLocation>
        <location evidence="1">Membrane</location>
    </subcellularLocation>
</comment>
<keyword evidence="7" id="KW-0812">Transmembrane</keyword>
<dbReference type="PRINTS" id="PR00260">
    <property type="entry name" value="CHEMTRNSDUCR"/>
</dbReference>
<keyword evidence="4" id="KW-0807">Transducer</keyword>
<gene>
    <name evidence="10" type="ORF">Ga0080574_TMP4138</name>
</gene>
<dbReference type="Pfam" id="PF00015">
    <property type="entry name" value="MCPsignal"/>
    <property type="match status" value="1"/>
</dbReference>
<dbReference type="FunFam" id="1.10.287.950:FF:000001">
    <property type="entry name" value="Methyl-accepting chemotaxis sensory transducer"/>
    <property type="match status" value="1"/>
</dbReference>
<dbReference type="EMBL" id="CP015093">
    <property type="protein sequence ID" value="APZ54472.1"/>
    <property type="molecule type" value="Genomic_DNA"/>
</dbReference>
<feature type="coiled-coil region" evidence="5">
    <location>
        <begin position="295"/>
        <end position="358"/>
    </location>
</feature>
<evidence type="ECO:0000313" key="11">
    <source>
        <dbReference type="Proteomes" id="UP000187059"/>
    </source>
</evidence>
<dbReference type="Gene3D" id="1.10.287.950">
    <property type="entry name" value="Methyl-accepting chemotaxis protein"/>
    <property type="match status" value="1"/>
</dbReference>
<dbReference type="Gene3D" id="6.10.340.10">
    <property type="match status" value="1"/>
</dbReference>
<dbReference type="CDD" id="cd11386">
    <property type="entry name" value="MCP_signal"/>
    <property type="match status" value="1"/>
</dbReference>
<dbReference type="CDD" id="cd06225">
    <property type="entry name" value="HAMP"/>
    <property type="match status" value="1"/>
</dbReference>
<dbReference type="PANTHER" id="PTHR43531">
    <property type="entry name" value="PROTEIN ICFG"/>
    <property type="match status" value="1"/>
</dbReference>
<keyword evidence="7" id="KW-0472">Membrane</keyword>
<feature type="region of interest" description="Disordered" evidence="6">
    <location>
        <begin position="564"/>
        <end position="583"/>
    </location>
</feature>
<dbReference type="PANTHER" id="PTHR43531:SF11">
    <property type="entry name" value="METHYL-ACCEPTING CHEMOTAXIS PROTEIN 3"/>
    <property type="match status" value="1"/>
</dbReference>
<dbReference type="RefSeq" id="WP_076703996.1">
    <property type="nucleotide sequence ID" value="NZ_CP015093.1"/>
</dbReference>
<evidence type="ECO:0000256" key="6">
    <source>
        <dbReference type="SAM" id="MobiDB-lite"/>
    </source>
</evidence>
<dbReference type="SMART" id="SM00283">
    <property type="entry name" value="MA"/>
    <property type="match status" value="1"/>
</dbReference>
<dbReference type="GO" id="GO:0004888">
    <property type="term" value="F:transmembrane signaling receptor activity"/>
    <property type="evidence" value="ECO:0007669"/>
    <property type="project" value="InterPro"/>
</dbReference>
<evidence type="ECO:0000256" key="7">
    <source>
        <dbReference type="SAM" id="Phobius"/>
    </source>
</evidence>
<dbReference type="Proteomes" id="UP000187059">
    <property type="component" value="Chromosome"/>
</dbReference>
<dbReference type="SUPFAM" id="SSF158472">
    <property type="entry name" value="HAMP domain-like"/>
    <property type="match status" value="1"/>
</dbReference>
<comment type="similarity">
    <text evidence="3">Belongs to the methyl-accepting chemotaxis (MCP) protein family.</text>
</comment>
<dbReference type="InterPro" id="IPR003660">
    <property type="entry name" value="HAMP_dom"/>
</dbReference>
<dbReference type="GO" id="GO:0006935">
    <property type="term" value="P:chemotaxis"/>
    <property type="evidence" value="ECO:0007669"/>
    <property type="project" value="UniProtKB-KW"/>
</dbReference>
<evidence type="ECO:0000256" key="4">
    <source>
        <dbReference type="PROSITE-ProRule" id="PRU00284"/>
    </source>
</evidence>
<dbReference type="KEGG" id="paby:Ga0080574_TMP4138"/>
<dbReference type="Pfam" id="PF00672">
    <property type="entry name" value="HAMP"/>
    <property type="match status" value="2"/>
</dbReference>
<evidence type="ECO:0000256" key="1">
    <source>
        <dbReference type="ARBA" id="ARBA00004370"/>
    </source>
</evidence>
<feature type="domain" description="HAMP" evidence="9">
    <location>
        <begin position="199"/>
        <end position="252"/>
    </location>
</feature>
<dbReference type="GO" id="GO:0007165">
    <property type="term" value="P:signal transduction"/>
    <property type="evidence" value="ECO:0007669"/>
    <property type="project" value="UniProtKB-KW"/>
</dbReference>
<dbReference type="InterPro" id="IPR004089">
    <property type="entry name" value="MCPsignal_dom"/>
</dbReference>
<feature type="domain" description="Methyl-accepting transducer" evidence="8">
    <location>
        <begin position="319"/>
        <end position="548"/>
    </location>
</feature>
<proteinExistence type="inferred from homology"/>
<dbReference type="PROSITE" id="PS50111">
    <property type="entry name" value="CHEMOTAXIS_TRANSDUC_2"/>
    <property type="match status" value="1"/>
</dbReference>
<keyword evidence="2" id="KW-0145">Chemotaxis</keyword>
<evidence type="ECO:0000256" key="3">
    <source>
        <dbReference type="ARBA" id="ARBA00029447"/>
    </source>
</evidence>
<dbReference type="SMART" id="SM00304">
    <property type="entry name" value="HAMP"/>
    <property type="match status" value="2"/>
</dbReference>
<organism evidence="10 11">
    <name type="scientific">Salipiger abyssi</name>
    <dbReference type="NCBI Taxonomy" id="1250539"/>
    <lineage>
        <taxon>Bacteria</taxon>
        <taxon>Pseudomonadati</taxon>
        <taxon>Pseudomonadota</taxon>
        <taxon>Alphaproteobacteria</taxon>
        <taxon>Rhodobacterales</taxon>
        <taxon>Roseobacteraceae</taxon>
        <taxon>Salipiger</taxon>
    </lineage>
</organism>
<dbReference type="InterPro" id="IPR051310">
    <property type="entry name" value="MCP_chemotaxis"/>
</dbReference>
<dbReference type="AlphaFoldDB" id="A0A1P8UYJ5"/>
<feature type="transmembrane region" description="Helical" evidence="7">
    <location>
        <begin position="178"/>
        <end position="197"/>
    </location>
</feature>
<dbReference type="OrthoDB" id="8482111at2"/>
<protein>
    <submittedName>
        <fullName evidence="10">Methyl-accepting chemotaxis protein</fullName>
    </submittedName>
</protein>
<evidence type="ECO:0000313" key="10">
    <source>
        <dbReference type="EMBL" id="APZ54472.1"/>
    </source>
</evidence>
<keyword evidence="7" id="KW-1133">Transmembrane helix</keyword>
<evidence type="ECO:0000259" key="8">
    <source>
        <dbReference type="PROSITE" id="PS50111"/>
    </source>
</evidence>
<reference evidence="10 11" key="1">
    <citation type="submission" date="2016-04" db="EMBL/GenBank/DDBJ databases">
        <title>Deep-sea bacteria in the southern Pacific.</title>
        <authorList>
            <person name="Tang K."/>
        </authorList>
    </citation>
    <scope>NUCLEOTIDE SEQUENCE [LARGE SCALE GENOMIC DNA]</scope>
    <source>
        <strain evidence="10 11">JLT2014</strain>
    </source>
</reference>
<keyword evidence="5" id="KW-0175">Coiled coil</keyword>
<name>A0A1P8UYJ5_9RHOB</name>
<keyword evidence="11" id="KW-1185">Reference proteome</keyword>
<dbReference type="PROSITE" id="PS50885">
    <property type="entry name" value="HAMP"/>
    <property type="match status" value="2"/>
</dbReference>
<evidence type="ECO:0000256" key="2">
    <source>
        <dbReference type="ARBA" id="ARBA00022500"/>
    </source>
</evidence>
<evidence type="ECO:0000259" key="9">
    <source>
        <dbReference type="PROSITE" id="PS50885"/>
    </source>
</evidence>
<accession>A0A1P8UYJ5</accession>
<sequence length="583" mass="60645">MQLAAFGARLRSLFHSVFVRAALLLAVTTIAVASVMAWQSWHLTMRIARDGVVSMAHKTVESQAGAMVQPLRFKDEGKLSEQLSLALQSGGADALGGAVVQADGTVLADAGVAAGDRAALAALAARAVAEASVQSAQDGLWVAAPILVPGRADPAGAVAMIWTDQAVLASAAGDKREIQMTALAVFVVMMALTVFLLRRIIARPLGGLDAAMARVARGDYDSAVDQCERSDEFGEIARHLSDLAATLAQGRAAEEARMEAHAAQDRVVRHLTEALDRLADGGLAEGIQERFPSEYEALRENFNRAVDSLRDAINEVRVSAQNIHSNAEEIASGSDDLSHRTETQAATLEQTAAALEQLLGSVRDAARTTKEVEENVRGAARMADENGEIMRSAVSAMAGIAQSSDQIGQIIGVIDDIAFQTNLLALNAGVEAARAGESGRGFAVVASEVRALAQRSSDAAQQIKTLISGSADQVKDGVQLVERAGEALGDVVHQVGQISDLVSGIASVSTDQAQGLNEINVGVGNLDRVTQQNAAMVEQSTAAAHMLRSDAGALSELVARFDIGQPAGGQGGPAPRAAPGRAA</sequence>
<feature type="compositionally biased region" description="Low complexity" evidence="6">
    <location>
        <begin position="573"/>
        <end position="583"/>
    </location>
</feature>
<dbReference type="STRING" id="1250539.Ga0080574_TMP4138"/>
<dbReference type="GO" id="GO:0016020">
    <property type="term" value="C:membrane"/>
    <property type="evidence" value="ECO:0007669"/>
    <property type="project" value="UniProtKB-SubCell"/>
</dbReference>